<reference evidence="5 6" key="1">
    <citation type="journal article" date="2010" name="Nature">
        <title>The Ectocarpus genome and the independent evolution of multicellularity in brown algae.</title>
        <authorList>
            <person name="Cock J.M."/>
            <person name="Sterck L."/>
            <person name="Rouze P."/>
            <person name="Scornet D."/>
            <person name="Allen A.E."/>
            <person name="Amoutzias G."/>
            <person name="Anthouard V."/>
            <person name="Artiguenave F."/>
            <person name="Aury J.M."/>
            <person name="Badger J.H."/>
            <person name="Beszteri B."/>
            <person name="Billiau K."/>
            <person name="Bonnet E."/>
            <person name="Bothwell J.H."/>
            <person name="Bowler C."/>
            <person name="Boyen C."/>
            <person name="Brownlee C."/>
            <person name="Carrano C.J."/>
            <person name="Charrier B."/>
            <person name="Cho G.Y."/>
            <person name="Coelho S.M."/>
            <person name="Collen J."/>
            <person name="Corre E."/>
            <person name="Da Silva C."/>
            <person name="Delage L."/>
            <person name="Delaroque N."/>
            <person name="Dittami S.M."/>
            <person name="Doulbeau S."/>
            <person name="Elias M."/>
            <person name="Farnham G."/>
            <person name="Gachon C.M."/>
            <person name="Gschloessl B."/>
            <person name="Heesch S."/>
            <person name="Jabbari K."/>
            <person name="Jubin C."/>
            <person name="Kawai H."/>
            <person name="Kimura K."/>
            <person name="Kloareg B."/>
            <person name="Kupper F.C."/>
            <person name="Lang D."/>
            <person name="Le Bail A."/>
            <person name="Leblanc C."/>
            <person name="Lerouge P."/>
            <person name="Lohr M."/>
            <person name="Lopez P.J."/>
            <person name="Martens C."/>
            <person name="Maumus F."/>
            <person name="Michel G."/>
            <person name="Miranda-Saavedra D."/>
            <person name="Morales J."/>
            <person name="Moreau H."/>
            <person name="Motomura T."/>
            <person name="Nagasato C."/>
            <person name="Napoli C.A."/>
            <person name="Nelson D.R."/>
            <person name="Nyvall-Collen P."/>
            <person name="Peters A.F."/>
            <person name="Pommier C."/>
            <person name="Potin P."/>
            <person name="Poulain J."/>
            <person name="Quesneville H."/>
            <person name="Read B."/>
            <person name="Rensing S.A."/>
            <person name="Ritter A."/>
            <person name="Rousvoal S."/>
            <person name="Samanta M."/>
            <person name="Samson G."/>
            <person name="Schroeder D.C."/>
            <person name="Segurens B."/>
            <person name="Strittmatter M."/>
            <person name="Tonon T."/>
            <person name="Tregear J.W."/>
            <person name="Valentin K."/>
            <person name="von Dassow P."/>
            <person name="Yamagishi T."/>
            <person name="Van de Peer Y."/>
            <person name="Wincker P."/>
        </authorList>
    </citation>
    <scope>NUCLEOTIDE SEQUENCE [LARGE SCALE GENOMIC DNA]</scope>
    <source>
        <strain evidence="6">Ec32 / CCAP1310/4</strain>
    </source>
</reference>
<organism evidence="5 6">
    <name type="scientific">Ectocarpus siliculosus</name>
    <name type="common">Brown alga</name>
    <name type="synonym">Conferva siliculosa</name>
    <dbReference type="NCBI Taxonomy" id="2880"/>
    <lineage>
        <taxon>Eukaryota</taxon>
        <taxon>Sar</taxon>
        <taxon>Stramenopiles</taxon>
        <taxon>Ochrophyta</taxon>
        <taxon>PX clade</taxon>
        <taxon>Phaeophyceae</taxon>
        <taxon>Ectocarpales</taxon>
        <taxon>Ectocarpaceae</taxon>
        <taxon>Ectocarpus</taxon>
    </lineage>
</organism>
<keyword evidence="4" id="KW-0812">Transmembrane</keyword>
<sequence length="498" mass="51904">MEPHTVRAKIEGLEALLPGMDGLALVGSRPHLLGFDVRRNVSLKVSRLRELMMDQSLPPQQRRGQQPGRGQQETSNMANGTDASDDLVAAVARCPSLLTLSSDTSMRKVEKLQEALPSGLVARTIVAKEPRVMSLDMTSTVPRKLADLARAFTEHAGGAATAAAGGGSGSVDDDDEATAAVMMAQTLRYNPNALRFDPATLARKLGVLRGAGLSAETVCRVVGGAPRCLSAAAGTLEARVSALREAFPSVPLSRLLGEAPCLLQKTIDPVAKIEVLQELFPSLDPVLLVEGAPMLLALSENTLRVKRDAWRSILENRVDVPWEQVVADFPQLLCQGLGRAARVPFLLLDDPPAVASTTMAVSRAPPGRDSDRVVATAAAMVAAEGVGDEVLPATHAPGVASDGVAAGDGVGAAAAAAAAGGGSWSSGVGKERSVGGGVDGGSGVAPRTMSAAAAFREICRQLRVTAVVVVVVVVALVAVSPELRRREKVWWTVPRPPW</sequence>
<keyword evidence="6" id="KW-1185">Reference proteome</keyword>
<dbReference type="InParanoid" id="D7G2Q0"/>
<name>D7G2Q0_ECTSI</name>
<dbReference type="Gene3D" id="1.25.70.10">
    <property type="entry name" value="Transcription termination factor 3, mitochondrial"/>
    <property type="match status" value="2"/>
</dbReference>
<evidence type="ECO:0000256" key="1">
    <source>
        <dbReference type="ARBA" id="ARBA00007692"/>
    </source>
</evidence>
<evidence type="ECO:0000256" key="4">
    <source>
        <dbReference type="SAM" id="Phobius"/>
    </source>
</evidence>
<dbReference type="Proteomes" id="UP000002630">
    <property type="component" value="Linkage Group LG23"/>
</dbReference>
<evidence type="ECO:0000313" key="6">
    <source>
        <dbReference type="Proteomes" id="UP000002630"/>
    </source>
</evidence>
<feature type="transmembrane region" description="Helical" evidence="4">
    <location>
        <begin position="462"/>
        <end position="479"/>
    </location>
</feature>
<feature type="compositionally biased region" description="Low complexity" evidence="3">
    <location>
        <begin position="58"/>
        <end position="72"/>
    </location>
</feature>
<feature type="region of interest" description="Disordered" evidence="3">
    <location>
        <begin position="420"/>
        <end position="442"/>
    </location>
</feature>
<feature type="region of interest" description="Disordered" evidence="3">
    <location>
        <begin position="53"/>
        <end position="81"/>
    </location>
</feature>
<proteinExistence type="inferred from homology"/>
<dbReference type="AlphaFoldDB" id="D7G2Q0"/>
<gene>
    <name evidence="5" type="ORF">Esi_0048_0097</name>
</gene>
<comment type="similarity">
    <text evidence="1">Belongs to the mTERF family.</text>
</comment>
<evidence type="ECO:0000256" key="3">
    <source>
        <dbReference type="SAM" id="MobiDB-lite"/>
    </source>
</evidence>
<dbReference type="InterPro" id="IPR038538">
    <property type="entry name" value="MTERF_sf"/>
</dbReference>
<dbReference type="GO" id="GO:0003676">
    <property type="term" value="F:nucleic acid binding"/>
    <property type="evidence" value="ECO:0007669"/>
    <property type="project" value="InterPro"/>
</dbReference>
<dbReference type="PANTHER" id="PTHR13068">
    <property type="entry name" value="CGI-12 PROTEIN-RELATED"/>
    <property type="match status" value="1"/>
</dbReference>
<protein>
    <submittedName>
        <fullName evidence="5">Uncharacterized protein</fullName>
    </submittedName>
</protein>
<dbReference type="EMBL" id="FN648685">
    <property type="protein sequence ID" value="CBJ26875.1"/>
    <property type="molecule type" value="Genomic_DNA"/>
</dbReference>
<evidence type="ECO:0000256" key="2">
    <source>
        <dbReference type="ARBA" id="ARBA00022946"/>
    </source>
</evidence>
<dbReference type="OrthoDB" id="496328at2759"/>
<keyword evidence="4" id="KW-1133">Transmembrane helix</keyword>
<dbReference type="InterPro" id="IPR003690">
    <property type="entry name" value="MTERF"/>
</dbReference>
<accession>D7G2Q0</accession>
<evidence type="ECO:0000313" key="5">
    <source>
        <dbReference type="EMBL" id="CBJ26875.1"/>
    </source>
</evidence>
<keyword evidence="2" id="KW-0809">Transit peptide</keyword>
<keyword evidence="4" id="KW-0472">Membrane</keyword>
<dbReference type="EMBL" id="FN649748">
    <property type="protein sequence ID" value="CBJ26875.1"/>
    <property type="molecule type" value="Genomic_DNA"/>
</dbReference>
<dbReference type="PANTHER" id="PTHR13068:SF112">
    <property type="entry name" value="TRANSCRIPTION TERMINATION FACTOR 3, MITOCHONDRIAL"/>
    <property type="match status" value="1"/>
</dbReference>